<dbReference type="EMBL" id="QKWP01000729">
    <property type="protein sequence ID" value="RIB15666.1"/>
    <property type="molecule type" value="Genomic_DNA"/>
</dbReference>
<dbReference type="Pfam" id="PF00004">
    <property type="entry name" value="AAA"/>
    <property type="match status" value="1"/>
</dbReference>
<reference evidence="2 3" key="1">
    <citation type="submission" date="2018-06" db="EMBL/GenBank/DDBJ databases">
        <title>Comparative genomics reveals the genomic features of Rhizophagus irregularis, R. cerebriforme, R. diaphanum and Gigaspora rosea, and their symbiotic lifestyle signature.</title>
        <authorList>
            <person name="Morin E."/>
            <person name="San Clemente H."/>
            <person name="Chen E.C.H."/>
            <person name="De La Providencia I."/>
            <person name="Hainaut M."/>
            <person name="Kuo A."/>
            <person name="Kohler A."/>
            <person name="Murat C."/>
            <person name="Tang N."/>
            <person name="Roy S."/>
            <person name="Loubradou J."/>
            <person name="Henrissat B."/>
            <person name="Grigoriev I.V."/>
            <person name="Corradi N."/>
            <person name="Roux C."/>
            <person name="Martin F.M."/>
        </authorList>
    </citation>
    <scope>NUCLEOTIDE SEQUENCE [LARGE SCALE GENOMIC DNA]</scope>
    <source>
        <strain evidence="2 3">DAOM 194757</strain>
    </source>
</reference>
<dbReference type="InterPro" id="IPR050747">
    <property type="entry name" value="Mitochondrial_chaperone_BCS1"/>
</dbReference>
<dbReference type="GO" id="GO:0016887">
    <property type="term" value="F:ATP hydrolysis activity"/>
    <property type="evidence" value="ECO:0007669"/>
    <property type="project" value="InterPro"/>
</dbReference>
<accession>A0A397V8Q8</accession>
<dbReference type="AlphaFoldDB" id="A0A397V8Q8"/>
<sequence>LETVVLDEPQEILLKKELDYFVNDKEFYKGIGVPYRRGFLLYGKPGTGKTSLINAMSSYLSQDLYYFNLKEIKNDNDMSAAFSSVLPIK</sequence>
<evidence type="ECO:0000313" key="3">
    <source>
        <dbReference type="Proteomes" id="UP000266673"/>
    </source>
</evidence>
<dbReference type="STRING" id="44941.A0A397V8Q8"/>
<evidence type="ECO:0000259" key="1">
    <source>
        <dbReference type="Pfam" id="PF00004"/>
    </source>
</evidence>
<comment type="caution">
    <text evidence="2">The sequence shown here is derived from an EMBL/GenBank/DDBJ whole genome shotgun (WGS) entry which is preliminary data.</text>
</comment>
<feature type="non-terminal residue" evidence="2">
    <location>
        <position position="1"/>
    </location>
</feature>
<dbReference type="SUPFAM" id="SSF52540">
    <property type="entry name" value="P-loop containing nucleoside triphosphate hydrolases"/>
    <property type="match status" value="1"/>
</dbReference>
<dbReference type="Gene3D" id="3.40.50.300">
    <property type="entry name" value="P-loop containing nucleotide triphosphate hydrolases"/>
    <property type="match status" value="1"/>
</dbReference>
<dbReference type="InterPro" id="IPR027417">
    <property type="entry name" value="P-loop_NTPase"/>
</dbReference>
<dbReference type="Proteomes" id="UP000266673">
    <property type="component" value="Unassembled WGS sequence"/>
</dbReference>
<gene>
    <name evidence="2" type="ORF">C2G38_1971383</name>
</gene>
<evidence type="ECO:0000313" key="2">
    <source>
        <dbReference type="EMBL" id="RIB15666.1"/>
    </source>
</evidence>
<name>A0A397V8Q8_9GLOM</name>
<dbReference type="InterPro" id="IPR003959">
    <property type="entry name" value="ATPase_AAA_core"/>
</dbReference>
<feature type="domain" description="ATPase AAA-type core" evidence="1">
    <location>
        <begin position="40"/>
        <end position="74"/>
    </location>
</feature>
<proteinExistence type="predicted"/>
<dbReference type="PANTHER" id="PTHR23070">
    <property type="entry name" value="BCS1 AAA-TYPE ATPASE"/>
    <property type="match status" value="1"/>
</dbReference>
<dbReference type="OrthoDB" id="10251412at2759"/>
<keyword evidence="3" id="KW-1185">Reference proteome</keyword>
<protein>
    <recommendedName>
        <fullName evidence="1">ATPase AAA-type core domain-containing protein</fullName>
    </recommendedName>
</protein>
<organism evidence="2 3">
    <name type="scientific">Gigaspora rosea</name>
    <dbReference type="NCBI Taxonomy" id="44941"/>
    <lineage>
        <taxon>Eukaryota</taxon>
        <taxon>Fungi</taxon>
        <taxon>Fungi incertae sedis</taxon>
        <taxon>Mucoromycota</taxon>
        <taxon>Glomeromycotina</taxon>
        <taxon>Glomeromycetes</taxon>
        <taxon>Diversisporales</taxon>
        <taxon>Gigasporaceae</taxon>
        <taxon>Gigaspora</taxon>
    </lineage>
</organism>
<dbReference type="GO" id="GO:0005524">
    <property type="term" value="F:ATP binding"/>
    <property type="evidence" value="ECO:0007669"/>
    <property type="project" value="InterPro"/>
</dbReference>